<dbReference type="GO" id="GO:0055085">
    <property type="term" value="P:transmembrane transport"/>
    <property type="evidence" value="ECO:0007669"/>
    <property type="project" value="InterPro"/>
</dbReference>
<evidence type="ECO:0000256" key="6">
    <source>
        <dbReference type="ARBA" id="ARBA00023136"/>
    </source>
</evidence>
<evidence type="ECO:0000256" key="7">
    <source>
        <dbReference type="RuleBase" id="RU363032"/>
    </source>
</evidence>
<protein>
    <submittedName>
        <fullName evidence="9">Carbohydrate ABC transporter permease</fullName>
    </submittedName>
</protein>
<gene>
    <name evidence="9" type="ORF">ID810_03170</name>
</gene>
<comment type="similarity">
    <text evidence="7">Belongs to the binding-protein-dependent transport system permease family.</text>
</comment>
<evidence type="ECO:0000256" key="3">
    <source>
        <dbReference type="ARBA" id="ARBA00022475"/>
    </source>
</evidence>
<dbReference type="EMBL" id="CP063989">
    <property type="protein sequence ID" value="QPL05969.1"/>
    <property type="molecule type" value="Genomic_DNA"/>
</dbReference>
<sequence length="273" mass="30644">MSKRLQTIVLEGVLLVLGVTTVFPFVWMLFSAFKPNSEIRSLDQTLLPRQWTLENFLGLQDTFDFVRFFANSLGVALAITAVTIYTSCLCGYVLAKYRFRGRNAIFGFILGTMMIPWAVTIIPRYTMFEAWGLRDSYLSLILPAVLSGFGIFMLRQSMADVPDAILEAARIDGASEIYIFHRIVLPMSRNPISALTIFQFLWAWEDYLWPYLMIDSEDKQVLAVGLTTFSGRYGTDYGGLFAATTISVLPVLIVYLIFQKRFIAGAAAAAVKG</sequence>
<evidence type="ECO:0000256" key="5">
    <source>
        <dbReference type="ARBA" id="ARBA00022989"/>
    </source>
</evidence>
<dbReference type="KEGG" id="arep:ID810_03170"/>
<feature type="domain" description="ABC transmembrane type-1" evidence="8">
    <location>
        <begin position="69"/>
        <end position="258"/>
    </location>
</feature>
<keyword evidence="10" id="KW-1185">Reference proteome</keyword>
<keyword evidence="2 7" id="KW-0813">Transport</keyword>
<dbReference type="AlphaFoldDB" id="A0A7T0LLH4"/>
<evidence type="ECO:0000259" key="8">
    <source>
        <dbReference type="PROSITE" id="PS50928"/>
    </source>
</evidence>
<dbReference type="Proteomes" id="UP000594637">
    <property type="component" value="Chromosome"/>
</dbReference>
<dbReference type="InterPro" id="IPR035906">
    <property type="entry name" value="MetI-like_sf"/>
</dbReference>
<feature type="transmembrane region" description="Helical" evidence="7">
    <location>
        <begin position="137"/>
        <end position="154"/>
    </location>
</feature>
<dbReference type="PANTHER" id="PTHR43744:SF12">
    <property type="entry name" value="ABC TRANSPORTER PERMEASE PROTEIN MG189-RELATED"/>
    <property type="match status" value="1"/>
</dbReference>
<comment type="subcellular location">
    <subcellularLocation>
        <location evidence="1 7">Cell membrane</location>
        <topology evidence="1 7">Multi-pass membrane protein</topology>
    </subcellularLocation>
</comment>
<evidence type="ECO:0000256" key="1">
    <source>
        <dbReference type="ARBA" id="ARBA00004651"/>
    </source>
</evidence>
<keyword evidence="4 7" id="KW-0812">Transmembrane</keyword>
<proteinExistence type="inferred from homology"/>
<dbReference type="Gene3D" id="1.10.3720.10">
    <property type="entry name" value="MetI-like"/>
    <property type="match status" value="1"/>
</dbReference>
<dbReference type="PROSITE" id="PS50928">
    <property type="entry name" value="ABC_TM1"/>
    <property type="match status" value="1"/>
</dbReference>
<keyword evidence="5 7" id="KW-1133">Transmembrane helix</keyword>
<reference evidence="9 10" key="1">
    <citation type="submission" date="2020-11" db="EMBL/GenBank/DDBJ databases">
        <title>Actinomyces sp. ZJ750.</title>
        <authorList>
            <person name="Zhou J."/>
        </authorList>
    </citation>
    <scope>NUCLEOTIDE SEQUENCE [LARGE SCALE GENOMIC DNA]</scope>
    <source>
        <strain evidence="9 10">ZJ750</strain>
    </source>
</reference>
<keyword evidence="6 7" id="KW-0472">Membrane</keyword>
<feature type="transmembrane region" description="Helical" evidence="7">
    <location>
        <begin position="237"/>
        <end position="258"/>
    </location>
</feature>
<dbReference type="InterPro" id="IPR000515">
    <property type="entry name" value="MetI-like"/>
</dbReference>
<evidence type="ECO:0000256" key="2">
    <source>
        <dbReference type="ARBA" id="ARBA00022448"/>
    </source>
</evidence>
<evidence type="ECO:0000313" key="10">
    <source>
        <dbReference type="Proteomes" id="UP000594637"/>
    </source>
</evidence>
<feature type="transmembrane region" description="Helical" evidence="7">
    <location>
        <begin position="12"/>
        <end position="33"/>
    </location>
</feature>
<accession>A0A7T0LLH4</accession>
<keyword evidence="3" id="KW-1003">Cell membrane</keyword>
<feature type="transmembrane region" description="Helical" evidence="7">
    <location>
        <begin position="105"/>
        <end position="125"/>
    </location>
</feature>
<dbReference type="PANTHER" id="PTHR43744">
    <property type="entry name" value="ABC TRANSPORTER PERMEASE PROTEIN MG189-RELATED-RELATED"/>
    <property type="match status" value="1"/>
</dbReference>
<evidence type="ECO:0000313" key="9">
    <source>
        <dbReference type="EMBL" id="QPL05969.1"/>
    </source>
</evidence>
<name>A0A7T0LLH4_9ACTO</name>
<dbReference type="GO" id="GO:0005886">
    <property type="term" value="C:plasma membrane"/>
    <property type="evidence" value="ECO:0007669"/>
    <property type="project" value="UniProtKB-SubCell"/>
</dbReference>
<feature type="transmembrane region" description="Helical" evidence="7">
    <location>
        <begin position="68"/>
        <end position="93"/>
    </location>
</feature>
<organism evidence="9 10">
    <name type="scientific">Actinomyces respiraculi</name>
    <dbReference type="NCBI Taxonomy" id="2744574"/>
    <lineage>
        <taxon>Bacteria</taxon>
        <taxon>Bacillati</taxon>
        <taxon>Actinomycetota</taxon>
        <taxon>Actinomycetes</taxon>
        <taxon>Actinomycetales</taxon>
        <taxon>Actinomycetaceae</taxon>
        <taxon>Actinomyces</taxon>
    </lineage>
</organism>
<dbReference type="CDD" id="cd06261">
    <property type="entry name" value="TM_PBP2"/>
    <property type="match status" value="1"/>
</dbReference>
<dbReference type="Pfam" id="PF00528">
    <property type="entry name" value="BPD_transp_1"/>
    <property type="match status" value="1"/>
</dbReference>
<dbReference type="RefSeq" id="WP_166855190.1">
    <property type="nucleotide sequence ID" value="NZ_CP063989.1"/>
</dbReference>
<evidence type="ECO:0000256" key="4">
    <source>
        <dbReference type="ARBA" id="ARBA00022692"/>
    </source>
</evidence>
<dbReference type="SUPFAM" id="SSF161098">
    <property type="entry name" value="MetI-like"/>
    <property type="match status" value="1"/>
</dbReference>